<name>A0A4R9AA25_9MICO</name>
<evidence type="ECO:0000256" key="13">
    <source>
        <dbReference type="SAM" id="MobiDB-lite"/>
    </source>
</evidence>
<keyword evidence="8" id="KW-0333">Golgi apparatus</keyword>
<evidence type="ECO:0000256" key="3">
    <source>
        <dbReference type="ARBA" id="ARBA00022692"/>
    </source>
</evidence>
<dbReference type="Proteomes" id="UP000297447">
    <property type="component" value="Unassembled WGS sequence"/>
</dbReference>
<reference evidence="15 16" key="1">
    <citation type="submission" date="2019-03" db="EMBL/GenBank/DDBJ databases">
        <title>Genomics of glacier-inhabiting Cryobacterium strains.</title>
        <authorList>
            <person name="Liu Q."/>
            <person name="Xin Y.-H."/>
        </authorList>
    </citation>
    <scope>NUCLEOTIDE SEQUENCE [LARGE SCALE GENOMIC DNA]</scope>
    <source>
        <strain evidence="15 16">Hh14</strain>
    </source>
</reference>
<evidence type="ECO:0000256" key="4">
    <source>
        <dbReference type="ARBA" id="ARBA00022793"/>
    </source>
</evidence>
<accession>A0A4R9AA25</accession>
<dbReference type="AlphaFoldDB" id="A0A4R9AA25"/>
<dbReference type="GO" id="GO:0048040">
    <property type="term" value="F:UDP-glucuronate decarboxylase activity"/>
    <property type="evidence" value="ECO:0007669"/>
    <property type="project" value="TreeGrafter"/>
</dbReference>
<proteinExistence type="predicted"/>
<dbReference type="FunFam" id="3.40.50.720:FF:000065">
    <property type="entry name" value="UDP-glucuronic acid decarboxylase 1"/>
    <property type="match status" value="1"/>
</dbReference>
<keyword evidence="4" id="KW-0210">Decarboxylase</keyword>
<dbReference type="Gene3D" id="3.40.50.720">
    <property type="entry name" value="NAD(P)-binding Rossmann-like Domain"/>
    <property type="match status" value="1"/>
</dbReference>
<keyword evidence="10" id="KW-0325">Glycoprotein</keyword>
<dbReference type="InterPro" id="IPR001509">
    <property type="entry name" value="Epimerase_deHydtase"/>
</dbReference>
<evidence type="ECO:0000313" key="16">
    <source>
        <dbReference type="Proteomes" id="UP000297447"/>
    </source>
</evidence>
<evidence type="ECO:0000256" key="6">
    <source>
        <dbReference type="ARBA" id="ARBA00022989"/>
    </source>
</evidence>
<dbReference type="GO" id="GO:0042732">
    <property type="term" value="P:D-xylose metabolic process"/>
    <property type="evidence" value="ECO:0007669"/>
    <property type="project" value="InterPro"/>
</dbReference>
<keyword evidence="16" id="KW-1185">Reference proteome</keyword>
<keyword evidence="7" id="KW-0520">NAD</keyword>
<comment type="caution">
    <text evidence="15">The sequence shown here is derived from an EMBL/GenBank/DDBJ whole genome shotgun (WGS) entry which is preliminary data.</text>
</comment>
<feature type="compositionally biased region" description="Polar residues" evidence="13">
    <location>
        <begin position="330"/>
        <end position="340"/>
    </location>
</feature>
<organism evidence="15 16">
    <name type="scientific">Cryobacterium frigoriphilum</name>
    <dbReference type="NCBI Taxonomy" id="1259150"/>
    <lineage>
        <taxon>Bacteria</taxon>
        <taxon>Bacillati</taxon>
        <taxon>Actinomycetota</taxon>
        <taxon>Actinomycetes</taxon>
        <taxon>Micrococcales</taxon>
        <taxon>Microbacteriaceae</taxon>
        <taxon>Cryobacterium</taxon>
    </lineage>
</organism>
<dbReference type="PANTHER" id="PTHR43078">
    <property type="entry name" value="UDP-GLUCURONIC ACID DECARBOXYLASE-RELATED"/>
    <property type="match status" value="1"/>
</dbReference>
<dbReference type="SUPFAM" id="SSF51735">
    <property type="entry name" value="NAD(P)-binding Rossmann-fold domains"/>
    <property type="match status" value="1"/>
</dbReference>
<dbReference type="PANTHER" id="PTHR43078:SF6">
    <property type="entry name" value="UDP-GLUCURONIC ACID DECARBOXYLASE 1"/>
    <property type="match status" value="1"/>
</dbReference>
<feature type="compositionally biased region" description="Basic and acidic residues" evidence="13">
    <location>
        <begin position="341"/>
        <end position="351"/>
    </location>
</feature>
<evidence type="ECO:0000256" key="12">
    <source>
        <dbReference type="ARBA" id="ARBA00037859"/>
    </source>
</evidence>
<feature type="region of interest" description="Disordered" evidence="13">
    <location>
        <begin position="322"/>
        <end position="351"/>
    </location>
</feature>
<evidence type="ECO:0000256" key="9">
    <source>
        <dbReference type="ARBA" id="ARBA00023136"/>
    </source>
</evidence>
<protein>
    <submittedName>
        <fullName evidence="15">NAD-dependent epimerase/dehydratase family protein</fullName>
    </submittedName>
</protein>
<feature type="domain" description="NAD-dependent epimerase/dehydratase" evidence="14">
    <location>
        <begin position="3"/>
        <end position="243"/>
    </location>
</feature>
<comment type="cofactor">
    <cofactor evidence="1">
        <name>NAD(+)</name>
        <dbReference type="ChEBI" id="CHEBI:57540"/>
    </cofactor>
</comment>
<sequence length="351" mass="38039">MHIVVSGGAGFLGSHLCETLLDRGDSVTCVDNLVTGREENLSHIRKNPRFTFLTVDVTDRDALDLALGDVPVDAVAHLASAASPPDYHRIPLETLLVGSRGTENMLELADRHGARFILASTSEVYGDPAVHPQREDYWGNVNPTGPRSVYDEAKRYAEAVTTAYGRSRGTNVGIVRIFNTYGPRMRAIDGRVVTSFIAQALNGDSLSIYGDGSQTRSFCYVDDLIRGLIALLDSTETGPVNIGNPAERTVASLAELIVALSGSQSEIEYFPLPIDDPTRRKPNIDLAMRSLQWSPRVGILQGLKQTIAWFASRPEEVRNAAPFLVGGQPDGQSDSPTSDTSLDRLYAEPAA</sequence>
<evidence type="ECO:0000313" key="15">
    <source>
        <dbReference type="EMBL" id="TFD55125.1"/>
    </source>
</evidence>
<dbReference type="Pfam" id="PF01370">
    <property type="entry name" value="Epimerase"/>
    <property type="match status" value="1"/>
</dbReference>
<evidence type="ECO:0000256" key="7">
    <source>
        <dbReference type="ARBA" id="ARBA00023027"/>
    </source>
</evidence>
<evidence type="ECO:0000256" key="1">
    <source>
        <dbReference type="ARBA" id="ARBA00001911"/>
    </source>
</evidence>
<dbReference type="GO" id="GO:0005737">
    <property type="term" value="C:cytoplasm"/>
    <property type="evidence" value="ECO:0007669"/>
    <property type="project" value="TreeGrafter"/>
</dbReference>
<evidence type="ECO:0000256" key="2">
    <source>
        <dbReference type="ARBA" id="ARBA00004323"/>
    </source>
</evidence>
<dbReference type="GO" id="GO:0070403">
    <property type="term" value="F:NAD+ binding"/>
    <property type="evidence" value="ECO:0007669"/>
    <property type="project" value="InterPro"/>
</dbReference>
<evidence type="ECO:0000256" key="5">
    <source>
        <dbReference type="ARBA" id="ARBA00022968"/>
    </source>
</evidence>
<keyword evidence="6" id="KW-1133">Transmembrane helix</keyword>
<dbReference type="InterPro" id="IPR036291">
    <property type="entry name" value="NAD(P)-bd_dom_sf"/>
</dbReference>
<dbReference type="EMBL" id="SOHE01000013">
    <property type="protein sequence ID" value="TFD55125.1"/>
    <property type="molecule type" value="Genomic_DNA"/>
</dbReference>
<gene>
    <name evidence="15" type="ORF">E3T55_01490</name>
</gene>
<keyword evidence="5" id="KW-0735">Signal-anchor</keyword>
<comment type="subcellular location">
    <subcellularLocation>
        <location evidence="2">Golgi apparatus membrane</location>
        <topology evidence="2">Single-pass type II membrane protein</topology>
    </subcellularLocation>
    <subcellularLocation>
        <location evidence="12">Golgi apparatus</location>
        <location evidence="12">Golgi stack membrane</location>
    </subcellularLocation>
</comment>
<dbReference type="OrthoDB" id="9801785at2"/>
<keyword evidence="9" id="KW-0472">Membrane</keyword>
<keyword evidence="3" id="KW-0812">Transmembrane</keyword>
<evidence type="ECO:0000259" key="14">
    <source>
        <dbReference type="Pfam" id="PF01370"/>
    </source>
</evidence>
<evidence type="ECO:0000256" key="10">
    <source>
        <dbReference type="ARBA" id="ARBA00023180"/>
    </source>
</evidence>
<evidence type="ECO:0000256" key="8">
    <source>
        <dbReference type="ARBA" id="ARBA00023034"/>
    </source>
</evidence>
<evidence type="ECO:0000256" key="11">
    <source>
        <dbReference type="ARBA" id="ARBA00023239"/>
    </source>
</evidence>
<keyword evidence="11" id="KW-0456">Lyase</keyword>
<dbReference type="InterPro" id="IPR044516">
    <property type="entry name" value="UXS-like"/>
</dbReference>